<protein>
    <submittedName>
        <fullName evidence="2">Uncharacterized protein</fullName>
    </submittedName>
</protein>
<dbReference type="EMBL" id="DVNB01000021">
    <property type="protein sequence ID" value="HIU56496.1"/>
    <property type="molecule type" value="Genomic_DNA"/>
</dbReference>
<evidence type="ECO:0000256" key="1">
    <source>
        <dbReference type="SAM" id="Phobius"/>
    </source>
</evidence>
<accession>A0A9D1SDV2</accession>
<name>A0A9D1SDV2_9FIRM</name>
<organism evidence="2 3">
    <name type="scientific">Candidatus Ornithomonoglobus merdipullorum</name>
    <dbReference type="NCBI Taxonomy" id="2840895"/>
    <lineage>
        <taxon>Bacteria</taxon>
        <taxon>Bacillati</taxon>
        <taxon>Bacillota</taxon>
        <taxon>Clostridia</taxon>
        <taxon>Candidatus Ornithomonoglobus</taxon>
    </lineage>
</organism>
<feature type="transmembrane region" description="Helical" evidence="1">
    <location>
        <begin position="5"/>
        <end position="28"/>
    </location>
</feature>
<evidence type="ECO:0000313" key="2">
    <source>
        <dbReference type="EMBL" id="HIU56496.1"/>
    </source>
</evidence>
<feature type="transmembrane region" description="Helical" evidence="1">
    <location>
        <begin position="40"/>
        <end position="63"/>
    </location>
</feature>
<reference evidence="2" key="1">
    <citation type="submission" date="2020-10" db="EMBL/GenBank/DDBJ databases">
        <authorList>
            <person name="Gilroy R."/>
        </authorList>
    </citation>
    <scope>NUCLEOTIDE SEQUENCE</scope>
    <source>
        <strain evidence="2">USAMLcec3-3695</strain>
    </source>
</reference>
<evidence type="ECO:0000313" key="3">
    <source>
        <dbReference type="Proteomes" id="UP000824109"/>
    </source>
</evidence>
<reference evidence="2" key="2">
    <citation type="journal article" date="2021" name="PeerJ">
        <title>Extensive microbial diversity within the chicken gut microbiome revealed by metagenomics and culture.</title>
        <authorList>
            <person name="Gilroy R."/>
            <person name="Ravi A."/>
            <person name="Getino M."/>
            <person name="Pursley I."/>
            <person name="Horton D.L."/>
            <person name="Alikhan N.F."/>
            <person name="Baker D."/>
            <person name="Gharbi K."/>
            <person name="Hall N."/>
            <person name="Watson M."/>
            <person name="Adriaenssens E.M."/>
            <person name="Foster-Nyarko E."/>
            <person name="Jarju S."/>
            <person name="Secka A."/>
            <person name="Antonio M."/>
            <person name="Oren A."/>
            <person name="Chaudhuri R.R."/>
            <person name="La Ragione R."/>
            <person name="Hildebrand F."/>
            <person name="Pallen M.J."/>
        </authorList>
    </citation>
    <scope>NUCLEOTIDE SEQUENCE</scope>
    <source>
        <strain evidence="2">USAMLcec3-3695</strain>
    </source>
</reference>
<keyword evidence="1" id="KW-0472">Membrane</keyword>
<keyword evidence="1" id="KW-0812">Transmembrane</keyword>
<dbReference type="AlphaFoldDB" id="A0A9D1SDV2"/>
<sequence length="112" mass="12896">MKRYLFTGISAAVCLGCFITAFALSPMYDKQIHVTREGDIALIIAMISLGVFIISLIVSAVSVKLERRRERLSDDDNNGAKGRLFTRAGYYDEKYDRAEQRRKARDERRMRE</sequence>
<dbReference type="Proteomes" id="UP000824109">
    <property type="component" value="Unassembled WGS sequence"/>
</dbReference>
<gene>
    <name evidence="2" type="ORF">IAA61_01620</name>
</gene>
<proteinExistence type="predicted"/>
<comment type="caution">
    <text evidence="2">The sequence shown here is derived from an EMBL/GenBank/DDBJ whole genome shotgun (WGS) entry which is preliminary data.</text>
</comment>
<keyword evidence="1" id="KW-1133">Transmembrane helix</keyword>